<name>A0A1V4IET6_9CLOT</name>
<proteinExistence type="predicted"/>
<dbReference type="AlphaFoldDB" id="A0A1V4IET6"/>
<sequence>MSIYVIIEYVAQCKLHNIQPTFEGLYQYKEIWKE</sequence>
<dbReference type="STRING" id="1450648.CLORY_37890"/>
<keyword evidence="2" id="KW-1185">Reference proteome</keyword>
<evidence type="ECO:0000313" key="2">
    <source>
        <dbReference type="Proteomes" id="UP000190080"/>
    </source>
</evidence>
<dbReference type="EMBL" id="MZGV01000065">
    <property type="protein sequence ID" value="OPJ58047.1"/>
    <property type="molecule type" value="Genomic_DNA"/>
</dbReference>
<gene>
    <name evidence="1" type="ORF">CLORY_37890</name>
</gene>
<protein>
    <submittedName>
        <fullName evidence="1">Uncharacterized protein</fullName>
    </submittedName>
</protein>
<evidence type="ECO:0000313" key="1">
    <source>
        <dbReference type="EMBL" id="OPJ58047.1"/>
    </source>
</evidence>
<dbReference type="Proteomes" id="UP000190080">
    <property type="component" value="Unassembled WGS sequence"/>
</dbReference>
<organism evidence="1 2">
    <name type="scientific">Clostridium oryzae</name>
    <dbReference type="NCBI Taxonomy" id="1450648"/>
    <lineage>
        <taxon>Bacteria</taxon>
        <taxon>Bacillati</taxon>
        <taxon>Bacillota</taxon>
        <taxon>Clostridia</taxon>
        <taxon>Eubacteriales</taxon>
        <taxon>Clostridiaceae</taxon>
        <taxon>Clostridium</taxon>
    </lineage>
</organism>
<reference evidence="1 2" key="1">
    <citation type="submission" date="2017-03" db="EMBL/GenBank/DDBJ databases">
        <title>Genome sequence of Clostridium oryzae DSM 28571.</title>
        <authorList>
            <person name="Poehlein A."/>
            <person name="Daniel R."/>
        </authorList>
    </citation>
    <scope>NUCLEOTIDE SEQUENCE [LARGE SCALE GENOMIC DNA]</scope>
    <source>
        <strain evidence="1 2">DSM 28571</strain>
    </source>
</reference>
<comment type="caution">
    <text evidence="1">The sequence shown here is derived from an EMBL/GenBank/DDBJ whole genome shotgun (WGS) entry which is preliminary data.</text>
</comment>
<accession>A0A1V4IET6</accession>